<dbReference type="KEGG" id="bvz:BRAD3257_1849"/>
<reference evidence="2 3" key="1">
    <citation type="submission" date="2018-03" db="EMBL/GenBank/DDBJ databases">
        <authorList>
            <person name="Gully D."/>
        </authorList>
    </citation>
    <scope>NUCLEOTIDE SEQUENCE [LARGE SCALE GENOMIC DNA]</scope>
    <source>
        <strain evidence="2">ORS3257</strain>
    </source>
</reference>
<dbReference type="AlphaFoldDB" id="A0A2U3PUX4"/>
<dbReference type="GO" id="GO:0004300">
    <property type="term" value="F:enoyl-CoA hydratase activity"/>
    <property type="evidence" value="ECO:0007669"/>
    <property type="project" value="UniProtKB-EC"/>
</dbReference>
<dbReference type="RefSeq" id="WP_122401463.1">
    <property type="nucleotide sequence ID" value="NZ_LS398110.1"/>
</dbReference>
<dbReference type="PANTHER" id="PTHR43802">
    <property type="entry name" value="ENOYL-COA HYDRATASE"/>
    <property type="match status" value="1"/>
</dbReference>
<gene>
    <name evidence="2" type="ORF">BRAD3257_1849</name>
</gene>
<dbReference type="SUPFAM" id="SSF52096">
    <property type="entry name" value="ClpP/crotonase"/>
    <property type="match status" value="1"/>
</dbReference>
<dbReference type="PANTHER" id="PTHR43802:SF1">
    <property type="entry name" value="IP11341P-RELATED"/>
    <property type="match status" value="1"/>
</dbReference>
<accession>A0A2U3PUX4</accession>
<protein>
    <submittedName>
        <fullName evidence="2">Enoyl-CoA hydratase</fullName>
        <ecNumber evidence="2">4.2.1.17</ecNumber>
    </submittedName>
</protein>
<dbReference type="InterPro" id="IPR014748">
    <property type="entry name" value="Enoyl-CoA_hydra_C"/>
</dbReference>
<dbReference type="InterPro" id="IPR001753">
    <property type="entry name" value="Enoyl-CoA_hydra/iso"/>
</dbReference>
<dbReference type="Gene3D" id="3.90.226.10">
    <property type="entry name" value="2-enoyl-CoA Hydratase, Chain A, domain 1"/>
    <property type="match status" value="1"/>
</dbReference>
<dbReference type="Proteomes" id="UP000246085">
    <property type="component" value="Chromosome BRAD3257"/>
</dbReference>
<dbReference type="InterPro" id="IPR029045">
    <property type="entry name" value="ClpP/crotonase-like_dom_sf"/>
</dbReference>
<dbReference type="NCBIfam" id="NF005126">
    <property type="entry name" value="PRK06563.1"/>
    <property type="match status" value="1"/>
</dbReference>
<comment type="similarity">
    <text evidence="1">Belongs to the enoyl-CoA hydratase/isomerase family.</text>
</comment>
<dbReference type="Gene3D" id="1.10.12.10">
    <property type="entry name" value="Lyase 2-enoyl-coa Hydratase, Chain A, domain 2"/>
    <property type="match status" value="1"/>
</dbReference>
<dbReference type="EMBL" id="LS398110">
    <property type="protein sequence ID" value="SPP92960.1"/>
    <property type="molecule type" value="Genomic_DNA"/>
</dbReference>
<dbReference type="Pfam" id="PF00378">
    <property type="entry name" value="ECH_1"/>
    <property type="match status" value="1"/>
</dbReference>
<evidence type="ECO:0000313" key="2">
    <source>
        <dbReference type="EMBL" id="SPP92960.1"/>
    </source>
</evidence>
<name>A0A2U3PUX4_9BRAD</name>
<evidence type="ECO:0000256" key="1">
    <source>
        <dbReference type="ARBA" id="ARBA00005254"/>
    </source>
</evidence>
<dbReference type="CDD" id="cd06558">
    <property type="entry name" value="crotonase-like"/>
    <property type="match status" value="1"/>
</dbReference>
<evidence type="ECO:0000313" key="3">
    <source>
        <dbReference type="Proteomes" id="UP000246085"/>
    </source>
</evidence>
<organism evidence="2 3">
    <name type="scientific">Bradyrhizobium vignae</name>
    <dbReference type="NCBI Taxonomy" id="1549949"/>
    <lineage>
        <taxon>Bacteria</taxon>
        <taxon>Pseudomonadati</taxon>
        <taxon>Pseudomonadota</taxon>
        <taxon>Alphaproteobacteria</taxon>
        <taxon>Hyphomicrobiales</taxon>
        <taxon>Nitrobacteraceae</taxon>
        <taxon>Bradyrhizobium</taxon>
    </lineage>
</organism>
<proteinExistence type="inferred from homology"/>
<dbReference type="EC" id="4.2.1.17" evidence="2"/>
<keyword evidence="2" id="KW-0456">Lyase</keyword>
<sequence>MSDGKASSGRIRTEVHGRVFKIIIDNPAKKNSFTPSMMVEMSNAITLLDNNNEYWAGVVCAEGADFTSGLDMPKFFGPAAQKAEISPSNIDAFSLKGRCRKPIVTAVQGIVYTIGIEMMLAGDIVVAASDSRFCQMEARRGIAPLGGAHFRFLTRAGWGDAMYHLLLCDEFNAERAHSIGLVQEVVEPGRQIERAMELAQTIAKNAPLGIQVTKQAALKYIEAAERDAIGYIPKIKDRVLNSEDMMEGIRSFVERRPAVFKGK</sequence>